<dbReference type="GO" id="GO:0016197">
    <property type="term" value="P:endosomal transport"/>
    <property type="evidence" value="ECO:0007669"/>
    <property type="project" value="TreeGrafter"/>
</dbReference>
<dbReference type="InterPro" id="IPR053202">
    <property type="entry name" value="EGF_Rcpt_Signaling_Reg"/>
</dbReference>
<feature type="non-terminal residue" evidence="2">
    <location>
        <position position="1"/>
    </location>
</feature>
<gene>
    <name evidence="2" type="ORF">MNOR_LOCUS27881</name>
</gene>
<dbReference type="PANTHER" id="PTHR34009">
    <property type="entry name" value="PROTEIN STAR"/>
    <property type="match status" value="1"/>
</dbReference>
<dbReference type="SUPFAM" id="SSF53335">
    <property type="entry name" value="S-adenosyl-L-methionine-dependent methyltransferases"/>
    <property type="match status" value="1"/>
</dbReference>
<dbReference type="EMBL" id="CAXKWB010029975">
    <property type="protein sequence ID" value="CAL4136854.1"/>
    <property type="molecule type" value="Genomic_DNA"/>
</dbReference>
<name>A0AAV2RTC1_MEGNR</name>
<dbReference type="GO" id="GO:0005789">
    <property type="term" value="C:endoplasmic reticulum membrane"/>
    <property type="evidence" value="ECO:0007669"/>
    <property type="project" value="TreeGrafter"/>
</dbReference>
<comment type="caution">
    <text evidence="2">The sequence shown here is derived from an EMBL/GenBank/DDBJ whole genome shotgun (WGS) entry which is preliminary data.</text>
</comment>
<evidence type="ECO:0000313" key="3">
    <source>
        <dbReference type="Proteomes" id="UP001497623"/>
    </source>
</evidence>
<sequence>RNGFFVECGALDGEHLSNTLAFERKYGWNGLLVEATPQVYKNLLKKERKAWSIDACLSLKQYPITVMFDTGHYGNDRIKSGNSMKKGYAEVQCLPLYSILAALNTSTVDYFSLDIEGDELEVLKSIPWDKVNIKTISIEFNHFPNGKEVFTQYLESQGYDLYCVHRIDLIFHRRDVIPKIPAPRQDKNLDYSEKGGYLTNGGYKQECFK</sequence>
<dbReference type="InterPro" id="IPR006342">
    <property type="entry name" value="FkbM_mtfrase"/>
</dbReference>
<feature type="domain" description="Methyltransferase FkbM" evidence="1">
    <location>
        <begin position="7"/>
        <end position="160"/>
    </location>
</feature>
<evidence type="ECO:0000259" key="1">
    <source>
        <dbReference type="Pfam" id="PF05050"/>
    </source>
</evidence>
<accession>A0AAV2RTC1</accession>
<dbReference type="GO" id="GO:0006888">
    <property type="term" value="P:endoplasmic reticulum to Golgi vesicle-mediated transport"/>
    <property type="evidence" value="ECO:0007669"/>
    <property type="project" value="TreeGrafter"/>
</dbReference>
<dbReference type="GO" id="GO:0005886">
    <property type="term" value="C:plasma membrane"/>
    <property type="evidence" value="ECO:0007669"/>
    <property type="project" value="TreeGrafter"/>
</dbReference>
<dbReference type="GO" id="GO:0005794">
    <property type="term" value="C:Golgi apparatus"/>
    <property type="evidence" value="ECO:0007669"/>
    <property type="project" value="TreeGrafter"/>
</dbReference>
<evidence type="ECO:0000313" key="2">
    <source>
        <dbReference type="EMBL" id="CAL4136854.1"/>
    </source>
</evidence>
<dbReference type="Proteomes" id="UP001497623">
    <property type="component" value="Unassembled WGS sequence"/>
</dbReference>
<keyword evidence="3" id="KW-1185">Reference proteome</keyword>
<dbReference type="GO" id="GO:0031902">
    <property type="term" value="C:late endosome membrane"/>
    <property type="evidence" value="ECO:0007669"/>
    <property type="project" value="TreeGrafter"/>
</dbReference>
<proteinExistence type="predicted"/>
<dbReference type="Gene3D" id="3.40.50.150">
    <property type="entry name" value="Vaccinia Virus protein VP39"/>
    <property type="match status" value="1"/>
</dbReference>
<protein>
    <recommendedName>
        <fullName evidence="1">Methyltransferase FkbM domain-containing protein</fullName>
    </recommendedName>
</protein>
<dbReference type="PANTHER" id="PTHR34009:SF2">
    <property type="entry name" value="PROTEIN STAR"/>
    <property type="match status" value="1"/>
</dbReference>
<reference evidence="2 3" key="1">
    <citation type="submission" date="2024-05" db="EMBL/GenBank/DDBJ databases">
        <authorList>
            <person name="Wallberg A."/>
        </authorList>
    </citation>
    <scope>NUCLEOTIDE SEQUENCE [LARGE SCALE GENOMIC DNA]</scope>
</reference>
<dbReference type="AlphaFoldDB" id="A0AAV2RTC1"/>
<organism evidence="2 3">
    <name type="scientific">Meganyctiphanes norvegica</name>
    <name type="common">Northern krill</name>
    <name type="synonym">Thysanopoda norvegica</name>
    <dbReference type="NCBI Taxonomy" id="48144"/>
    <lineage>
        <taxon>Eukaryota</taxon>
        <taxon>Metazoa</taxon>
        <taxon>Ecdysozoa</taxon>
        <taxon>Arthropoda</taxon>
        <taxon>Crustacea</taxon>
        <taxon>Multicrustacea</taxon>
        <taxon>Malacostraca</taxon>
        <taxon>Eumalacostraca</taxon>
        <taxon>Eucarida</taxon>
        <taxon>Euphausiacea</taxon>
        <taxon>Euphausiidae</taxon>
        <taxon>Meganyctiphanes</taxon>
    </lineage>
</organism>
<dbReference type="InterPro" id="IPR029063">
    <property type="entry name" value="SAM-dependent_MTases_sf"/>
</dbReference>
<dbReference type="Pfam" id="PF05050">
    <property type="entry name" value="Methyltransf_21"/>
    <property type="match status" value="1"/>
</dbReference>